<protein>
    <recommendedName>
        <fullName evidence="4">DUF4468 domain-containing protein</fullName>
    </recommendedName>
</protein>
<name>A0A023BV86_9FLAO</name>
<sequence length="148" mass="17078">MKTVITVLVNLLIGLLTMNAQTSATSSSKSSSQVTISISDDSGEKSYSRSFAIIDMEESFRIKIRFMKYMEGDVKSYLIDQFGKENMIIDDEAYLWRKEIEDDELYEVRLKDNKLRINVDKELASNKLIKKFERIGKELKSITSKNEN</sequence>
<accession>A0A023BV86</accession>
<dbReference type="eggNOG" id="ENOG502ZBPG">
    <property type="taxonomic scope" value="Bacteria"/>
</dbReference>
<dbReference type="STRING" id="1317122.ATO12_13250"/>
<feature type="chain" id="PRO_5001511958" description="DUF4468 domain-containing protein" evidence="1">
    <location>
        <begin position="21"/>
        <end position="148"/>
    </location>
</feature>
<dbReference type="EMBL" id="AQRA01000004">
    <property type="protein sequence ID" value="EZH73849.1"/>
    <property type="molecule type" value="Genomic_DNA"/>
</dbReference>
<dbReference type="Proteomes" id="UP000023541">
    <property type="component" value="Unassembled WGS sequence"/>
</dbReference>
<dbReference type="OrthoDB" id="1163437at2"/>
<feature type="signal peptide" evidence="1">
    <location>
        <begin position="1"/>
        <end position="20"/>
    </location>
</feature>
<dbReference type="RefSeq" id="WP_034241388.1">
    <property type="nucleotide sequence ID" value="NZ_AQRA01000004.1"/>
</dbReference>
<keyword evidence="3" id="KW-1185">Reference proteome</keyword>
<gene>
    <name evidence="2" type="ORF">ATO12_13250</name>
</gene>
<reference evidence="2 3" key="1">
    <citation type="submission" date="2014-04" db="EMBL/GenBank/DDBJ databases">
        <title>Aquimarina sp. 22II-S11-z7 Genome Sequencing.</title>
        <authorList>
            <person name="Lai Q."/>
        </authorList>
    </citation>
    <scope>NUCLEOTIDE SEQUENCE [LARGE SCALE GENOMIC DNA]</scope>
    <source>
        <strain evidence="2 3">22II-S11-z7</strain>
    </source>
</reference>
<dbReference type="AlphaFoldDB" id="A0A023BV86"/>
<proteinExistence type="predicted"/>
<evidence type="ECO:0000256" key="1">
    <source>
        <dbReference type="SAM" id="SignalP"/>
    </source>
</evidence>
<evidence type="ECO:0000313" key="3">
    <source>
        <dbReference type="Proteomes" id="UP000023541"/>
    </source>
</evidence>
<organism evidence="2 3">
    <name type="scientific">Aquimarina atlantica</name>
    <dbReference type="NCBI Taxonomy" id="1317122"/>
    <lineage>
        <taxon>Bacteria</taxon>
        <taxon>Pseudomonadati</taxon>
        <taxon>Bacteroidota</taxon>
        <taxon>Flavobacteriia</taxon>
        <taxon>Flavobacteriales</taxon>
        <taxon>Flavobacteriaceae</taxon>
        <taxon>Aquimarina</taxon>
    </lineage>
</organism>
<keyword evidence="1" id="KW-0732">Signal</keyword>
<evidence type="ECO:0000313" key="2">
    <source>
        <dbReference type="EMBL" id="EZH73849.1"/>
    </source>
</evidence>
<comment type="caution">
    <text evidence="2">The sequence shown here is derived from an EMBL/GenBank/DDBJ whole genome shotgun (WGS) entry which is preliminary data.</text>
</comment>
<evidence type="ECO:0008006" key="4">
    <source>
        <dbReference type="Google" id="ProtNLM"/>
    </source>
</evidence>